<gene>
    <name evidence="4" type="ORF">J2Z37_005071</name>
</gene>
<dbReference type="RefSeq" id="WP_209813012.1">
    <property type="nucleotide sequence ID" value="NZ_JAGGKT010000037.1"/>
</dbReference>
<dbReference type="SUPFAM" id="SSF50129">
    <property type="entry name" value="GroES-like"/>
    <property type="match status" value="1"/>
</dbReference>
<accession>A0ABS4GXS8</accession>
<dbReference type="PANTHER" id="PTHR48106:SF13">
    <property type="entry name" value="QUINONE OXIDOREDUCTASE-RELATED"/>
    <property type="match status" value="1"/>
</dbReference>
<evidence type="ECO:0000313" key="5">
    <source>
        <dbReference type="Proteomes" id="UP001519343"/>
    </source>
</evidence>
<dbReference type="SUPFAM" id="SSF51735">
    <property type="entry name" value="NAD(P)-binding Rossmann-fold domains"/>
    <property type="match status" value="1"/>
</dbReference>
<dbReference type="PROSITE" id="PS01162">
    <property type="entry name" value="QOR_ZETA_CRYSTAL"/>
    <property type="match status" value="1"/>
</dbReference>
<reference evidence="4 5" key="1">
    <citation type="submission" date="2021-03" db="EMBL/GenBank/DDBJ databases">
        <title>Genomic Encyclopedia of Type Strains, Phase IV (KMG-IV): sequencing the most valuable type-strain genomes for metagenomic binning, comparative biology and taxonomic classification.</title>
        <authorList>
            <person name="Goeker M."/>
        </authorList>
    </citation>
    <scope>NUCLEOTIDE SEQUENCE [LARGE SCALE GENOMIC DNA]</scope>
    <source>
        <strain evidence="4 5">DSM 24738</strain>
    </source>
</reference>
<evidence type="ECO:0000256" key="2">
    <source>
        <dbReference type="ARBA" id="ARBA00023002"/>
    </source>
</evidence>
<keyword evidence="2 4" id="KW-0560">Oxidoreductase</keyword>
<dbReference type="Pfam" id="PF00107">
    <property type="entry name" value="ADH_zinc_N"/>
    <property type="match status" value="1"/>
</dbReference>
<evidence type="ECO:0000256" key="1">
    <source>
        <dbReference type="ARBA" id="ARBA00022857"/>
    </source>
</evidence>
<dbReference type="InterPro" id="IPR047618">
    <property type="entry name" value="QOR-like"/>
</dbReference>
<dbReference type="InterPro" id="IPR011032">
    <property type="entry name" value="GroES-like_sf"/>
</dbReference>
<dbReference type="Pfam" id="PF08240">
    <property type="entry name" value="ADH_N"/>
    <property type="match status" value="1"/>
</dbReference>
<sequence length="328" mass="35102">MKAVVVEQFGGPEMLKYTEVEKPVPAENQVLIRVAATSVNFADIKSRYGTYHGAKQPPFIPGLDAAGTIEEIGGAVKGLKVGQRVIAFPKEGSYAEYVVANEDLVFVLPDSIDFATAAACPIVSFTSYKLLADVARLQPGEIVLIHAAAGGIGTTAIQLAKILGASQVIGTVGNMAKAEVALEAGADHVISYLDEDFPKRVLELTNGKGVDVILDSIAGKTSELSMECLAMYGRLAHFGNASGEVGQFKTKDLHSSCRAVLGFSLGTTRNHRPQYLHATAQEVLKHLEEGRLQIKIGKRFTLEEAAQAQEWVESRQSTGKVVLDVHLS</sequence>
<proteinExistence type="predicted"/>
<comment type="caution">
    <text evidence="4">The sequence shown here is derived from an EMBL/GenBank/DDBJ whole genome shotgun (WGS) entry which is preliminary data.</text>
</comment>
<dbReference type="EMBL" id="JAGGKT010000037">
    <property type="protein sequence ID" value="MBP1935051.1"/>
    <property type="molecule type" value="Genomic_DNA"/>
</dbReference>
<dbReference type="InterPro" id="IPR036291">
    <property type="entry name" value="NAD(P)-bd_dom_sf"/>
</dbReference>
<dbReference type="EC" id="1.6.5.5" evidence="4"/>
<keyword evidence="5" id="KW-1185">Reference proteome</keyword>
<dbReference type="GO" id="GO:0003960">
    <property type="term" value="F:quinone reductase (NADPH) activity"/>
    <property type="evidence" value="ECO:0007669"/>
    <property type="project" value="UniProtKB-EC"/>
</dbReference>
<dbReference type="InterPro" id="IPR002364">
    <property type="entry name" value="Quin_OxRdtase/zeta-crystal_CS"/>
</dbReference>
<keyword evidence="1" id="KW-0521">NADP</keyword>
<feature type="domain" description="Enoyl reductase (ER)" evidence="3">
    <location>
        <begin position="10"/>
        <end position="323"/>
    </location>
</feature>
<organism evidence="4 5">
    <name type="scientific">Ammoniphilus resinae</name>
    <dbReference type="NCBI Taxonomy" id="861532"/>
    <lineage>
        <taxon>Bacteria</taxon>
        <taxon>Bacillati</taxon>
        <taxon>Bacillota</taxon>
        <taxon>Bacilli</taxon>
        <taxon>Bacillales</taxon>
        <taxon>Paenibacillaceae</taxon>
        <taxon>Aneurinibacillus group</taxon>
        <taxon>Ammoniphilus</taxon>
    </lineage>
</organism>
<protein>
    <submittedName>
        <fullName evidence="4">NADPH2:quinone reductase</fullName>
        <ecNumber evidence="4">1.6.5.5</ecNumber>
    </submittedName>
</protein>
<evidence type="ECO:0000313" key="4">
    <source>
        <dbReference type="EMBL" id="MBP1935051.1"/>
    </source>
</evidence>
<dbReference type="SMART" id="SM00829">
    <property type="entry name" value="PKS_ER"/>
    <property type="match status" value="1"/>
</dbReference>
<dbReference type="InterPro" id="IPR013149">
    <property type="entry name" value="ADH-like_C"/>
</dbReference>
<dbReference type="Gene3D" id="3.40.50.720">
    <property type="entry name" value="NAD(P)-binding Rossmann-like Domain"/>
    <property type="match status" value="1"/>
</dbReference>
<name>A0ABS4GXS8_9BACL</name>
<dbReference type="CDD" id="cd05286">
    <property type="entry name" value="QOR2"/>
    <property type="match status" value="1"/>
</dbReference>
<dbReference type="Proteomes" id="UP001519343">
    <property type="component" value="Unassembled WGS sequence"/>
</dbReference>
<dbReference type="Gene3D" id="3.90.180.10">
    <property type="entry name" value="Medium-chain alcohol dehydrogenases, catalytic domain"/>
    <property type="match status" value="1"/>
</dbReference>
<dbReference type="PANTHER" id="PTHR48106">
    <property type="entry name" value="QUINONE OXIDOREDUCTASE PIG3-RELATED"/>
    <property type="match status" value="1"/>
</dbReference>
<evidence type="ECO:0000259" key="3">
    <source>
        <dbReference type="SMART" id="SM00829"/>
    </source>
</evidence>
<dbReference type="InterPro" id="IPR020843">
    <property type="entry name" value="ER"/>
</dbReference>
<dbReference type="InterPro" id="IPR013154">
    <property type="entry name" value="ADH-like_N"/>
</dbReference>